<dbReference type="EMBL" id="FWFT01000003">
    <property type="protein sequence ID" value="SLN47264.1"/>
    <property type="molecule type" value="Genomic_DNA"/>
</dbReference>
<organism evidence="4 5">
    <name type="scientific">Pseudooctadecabacter jejudonensis</name>
    <dbReference type="NCBI Taxonomy" id="1391910"/>
    <lineage>
        <taxon>Bacteria</taxon>
        <taxon>Pseudomonadati</taxon>
        <taxon>Pseudomonadota</taxon>
        <taxon>Alphaproteobacteria</taxon>
        <taxon>Rhodobacterales</taxon>
        <taxon>Paracoccaceae</taxon>
        <taxon>Pseudooctadecabacter</taxon>
    </lineage>
</organism>
<dbReference type="PROSITE" id="PS01081">
    <property type="entry name" value="HTH_TETR_1"/>
    <property type="match status" value="1"/>
</dbReference>
<dbReference type="OrthoDB" id="9809265at2"/>
<dbReference type="RefSeq" id="WP_159453143.1">
    <property type="nucleotide sequence ID" value="NZ_FWFT01000003.1"/>
</dbReference>
<dbReference type="Gene3D" id="1.10.357.10">
    <property type="entry name" value="Tetracycline Repressor, domain 2"/>
    <property type="match status" value="1"/>
</dbReference>
<evidence type="ECO:0000256" key="1">
    <source>
        <dbReference type="ARBA" id="ARBA00023125"/>
    </source>
</evidence>
<dbReference type="InterPro" id="IPR009057">
    <property type="entry name" value="Homeodomain-like_sf"/>
</dbReference>
<dbReference type="InterPro" id="IPR001647">
    <property type="entry name" value="HTH_TetR"/>
</dbReference>
<dbReference type="SUPFAM" id="SSF46689">
    <property type="entry name" value="Homeodomain-like"/>
    <property type="match status" value="1"/>
</dbReference>
<protein>
    <submittedName>
        <fullName evidence="4">Transcriptional regulator BetI</fullName>
    </submittedName>
</protein>
<accession>A0A1Y5SXA9</accession>
<dbReference type="Pfam" id="PF00440">
    <property type="entry name" value="TetR_N"/>
    <property type="match status" value="1"/>
</dbReference>
<evidence type="ECO:0000259" key="3">
    <source>
        <dbReference type="PROSITE" id="PS50977"/>
    </source>
</evidence>
<dbReference type="InterPro" id="IPR023772">
    <property type="entry name" value="DNA-bd_HTH_TetR-type_CS"/>
</dbReference>
<sequence length="164" mass="18075">MEFISEATIQVLVGGDGSSFTTNHIAERAGISVGTLYRYFPDKGAILRFVVRREIKRTSAFVLAVVETSGANSADKLVRDVIEASLTAFNRRAKATIAIRELAQKDDQLLSEMLDLRLAIVKRLHHRLQVLEPERFGSISSEELDAAGEAYRAALLKLSSAEQV</sequence>
<keyword evidence="5" id="KW-1185">Reference proteome</keyword>
<evidence type="ECO:0000256" key="2">
    <source>
        <dbReference type="PROSITE-ProRule" id="PRU00335"/>
    </source>
</evidence>
<evidence type="ECO:0000313" key="4">
    <source>
        <dbReference type="EMBL" id="SLN47264.1"/>
    </source>
</evidence>
<feature type="DNA-binding region" description="H-T-H motif" evidence="2">
    <location>
        <begin position="21"/>
        <end position="40"/>
    </location>
</feature>
<dbReference type="AlphaFoldDB" id="A0A1Y5SXA9"/>
<dbReference type="Proteomes" id="UP000193623">
    <property type="component" value="Unassembled WGS sequence"/>
</dbReference>
<feature type="domain" description="HTH tetR-type" evidence="3">
    <location>
        <begin position="1"/>
        <end position="58"/>
    </location>
</feature>
<name>A0A1Y5SXA9_9RHOB</name>
<dbReference type="PROSITE" id="PS50977">
    <property type="entry name" value="HTH_TETR_2"/>
    <property type="match status" value="1"/>
</dbReference>
<dbReference type="GO" id="GO:0003677">
    <property type="term" value="F:DNA binding"/>
    <property type="evidence" value="ECO:0007669"/>
    <property type="project" value="UniProtKB-UniRule"/>
</dbReference>
<proteinExistence type="predicted"/>
<reference evidence="4 5" key="1">
    <citation type="submission" date="2017-03" db="EMBL/GenBank/DDBJ databases">
        <authorList>
            <person name="Afonso C.L."/>
            <person name="Miller P.J."/>
            <person name="Scott M.A."/>
            <person name="Spackman E."/>
            <person name="Goraichik I."/>
            <person name="Dimitrov K.M."/>
            <person name="Suarez D.L."/>
            <person name="Swayne D.E."/>
        </authorList>
    </citation>
    <scope>NUCLEOTIDE SEQUENCE [LARGE SCALE GENOMIC DNA]</scope>
    <source>
        <strain evidence="4 5">CECT 8397</strain>
    </source>
</reference>
<keyword evidence="1 2" id="KW-0238">DNA-binding</keyword>
<evidence type="ECO:0000313" key="5">
    <source>
        <dbReference type="Proteomes" id="UP000193623"/>
    </source>
</evidence>
<gene>
    <name evidence="4" type="ORF">PSJ8397_02477</name>
</gene>